<dbReference type="Proteomes" id="UP000663887">
    <property type="component" value="Unassembled WGS sequence"/>
</dbReference>
<organism evidence="1 3">
    <name type="scientific">Rotaria magnacalcarata</name>
    <dbReference type="NCBI Taxonomy" id="392030"/>
    <lineage>
        <taxon>Eukaryota</taxon>
        <taxon>Metazoa</taxon>
        <taxon>Spiralia</taxon>
        <taxon>Gnathifera</taxon>
        <taxon>Rotifera</taxon>
        <taxon>Eurotatoria</taxon>
        <taxon>Bdelloidea</taxon>
        <taxon>Philodinida</taxon>
        <taxon>Philodinidae</taxon>
        <taxon>Rotaria</taxon>
    </lineage>
</organism>
<sequence length="132" mass="15601">MAMIKVWIKLTNYESEKIEIKSNADMDDLKNEVKFPANKDKREYYARFKNQKLSPGALVPQNTTAEEPILFVKIDNEEDHVLKRYRKSLKRFQKCLNIKLHSLPRNHLSPLQTYISIAEILEKLNRIEEAIE</sequence>
<evidence type="ECO:0000313" key="2">
    <source>
        <dbReference type="EMBL" id="CAF4248593.1"/>
    </source>
</evidence>
<comment type="caution">
    <text evidence="1">The sequence shown here is derived from an EMBL/GenBank/DDBJ whole genome shotgun (WGS) entry which is preliminary data.</text>
</comment>
<gene>
    <name evidence="2" type="ORF">UXM345_LOCUS30595</name>
    <name evidence="1" type="ORF">XDN619_LOCUS33586</name>
</gene>
<dbReference type="Proteomes" id="UP000663842">
    <property type="component" value="Unassembled WGS sequence"/>
</dbReference>
<dbReference type="EMBL" id="CAJNRG010017102">
    <property type="protein sequence ID" value="CAF2216840.1"/>
    <property type="molecule type" value="Genomic_DNA"/>
</dbReference>
<evidence type="ECO:0000313" key="3">
    <source>
        <dbReference type="Proteomes" id="UP000663887"/>
    </source>
</evidence>
<dbReference type="EMBL" id="CAJOBF010008117">
    <property type="protein sequence ID" value="CAF4248593.1"/>
    <property type="molecule type" value="Genomic_DNA"/>
</dbReference>
<dbReference type="InterPro" id="IPR011990">
    <property type="entry name" value="TPR-like_helical_dom_sf"/>
</dbReference>
<name>A0A816ZJY9_9BILA</name>
<proteinExistence type="predicted"/>
<protein>
    <submittedName>
        <fullName evidence="1">Uncharacterized protein</fullName>
    </submittedName>
</protein>
<dbReference type="Gene3D" id="1.25.40.10">
    <property type="entry name" value="Tetratricopeptide repeat domain"/>
    <property type="match status" value="1"/>
</dbReference>
<dbReference type="AlphaFoldDB" id="A0A816ZJY9"/>
<accession>A0A816ZJY9</accession>
<reference evidence="1" key="1">
    <citation type="submission" date="2021-02" db="EMBL/GenBank/DDBJ databases">
        <authorList>
            <person name="Nowell W R."/>
        </authorList>
    </citation>
    <scope>NUCLEOTIDE SEQUENCE</scope>
</reference>
<evidence type="ECO:0000313" key="1">
    <source>
        <dbReference type="EMBL" id="CAF2216840.1"/>
    </source>
</evidence>